<evidence type="ECO:0000256" key="1">
    <source>
        <dbReference type="SAM" id="Phobius"/>
    </source>
</evidence>
<gene>
    <name evidence="2" type="ORF">TCLT_LOCUS3918</name>
</gene>
<reference evidence="2 3" key="2">
    <citation type="submission" date="2018-11" db="EMBL/GenBank/DDBJ databases">
        <authorList>
            <consortium name="Pathogen Informatics"/>
        </authorList>
    </citation>
    <scope>NUCLEOTIDE SEQUENCE [LARGE SCALE GENOMIC DNA]</scope>
</reference>
<dbReference type="OMA" id="MSYWNLF"/>
<keyword evidence="1" id="KW-0812">Transmembrane</keyword>
<dbReference type="AlphaFoldDB" id="A0A0N5CUI4"/>
<dbReference type="Proteomes" id="UP000276776">
    <property type="component" value="Unassembled WGS sequence"/>
</dbReference>
<name>A0A0N5CUI4_THECL</name>
<evidence type="ECO:0000313" key="4">
    <source>
        <dbReference type="WBParaSite" id="TCLT_0000392901-mRNA-1"/>
    </source>
</evidence>
<organism evidence="4">
    <name type="scientific">Thelazia callipaeda</name>
    <name type="common">Oriental eyeworm</name>
    <name type="synonym">Parasitic nematode</name>
    <dbReference type="NCBI Taxonomy" id="103827"/>
    <lineage>
        <taxon>Eukaryota</taxon>
        <taxon>Metazoa</taxon>
        <taxon>Ecdysozoa</taxon>
        <taxon>Nematoda</taxon>
        <taxon>Chromadorea</taxon>
        <taxon>Rhabditida</taxon>
        <taxon>Spirurina</taxon>
        <taxon>Spiruromorpha</taxon>
        <taxon>Thelazioidea</taxon>
        <taxon>Thelaziidae</taxon>
        <taxon>Thelazia</taxon>
    </lineage>
</organism>
<keyword evidence="1" id="KW-1133">Transmembrane helix</keyword>
<dbReference type="EMBL" id="UYYF01004269">
    <property type="protein sequence ID" value="VDN00950.1"/>
    <property type="molecule type" value="Genomic_DNA"/>
</dbReference>
<keyword evidence="1" id="KW-0472">Membrane</keyword>
<protein>
    <submittedName>
        <fullName evidence="2 4">Uncharacterized protein</fullName>
    </submittedName>
</protein>
<keyword evidence="3" id="KW-1185">Reference proteome</keyword>
<sequence>MVGKEEKGVNCSYWDLVGLTTREWLVVLYAVIIVLIIISLAGLIIYIVRSCCCIMFMDEELQRVDRRNTTNGMLNDKRIVHNKLAERDVIIAAPQQMQPMISGQQFQFESPPRKIDRNCPLHGRKKYYKGAKHEDRILLTDEQVIG</sequence>
<evidence type="ECO:0000313" key="2">
    <source>
        <dbReference type="EMBL" id="VDN00950.1"/>
    </source>
</evidence>
<feature type="transmembrane region" description="Helical" evidence="1">
    <location>
        <begin position="24"/>
        <end position="48"/>
    </location>
</feature>
<reference evidence="4" key="1">
    <citation type="submission" date="2017-02" db="UniProtKB">
        <authorList>
            <consortium name="WormBaseParasite"/>
        </authorList>
    </citation>
    <scope>IDENTIFICATION</scope>
</reference>
<dbReference type="WBParaSite" id="TCLT_0000392901-mRNA-1">
    <property type="protein sequence ID" value="TCLT_0000392901-mRNA-1"/>
    <property type="gene ID" value="TCLT_0000392901"/>
</dbReference>
<proteinExistence type="predicted"/>
<evidence type="ECO:0000313" key="3">
    <source>
        <dbReference type="Proteomes" id="UP000276776"/>
    </source>
</evidence>
<accession>A0A0N5CUI4</accession>